<comment type="similarity">
    <text evidence="1">Belongs to the esterase D family.</text>
</comment>
<dbReference type="RefSeq" id="WP_145774683.1">
    <property type="nucleotide sequence ID" value="NZ_VLKE01000001.1"/>
</dbReference>
<comment type="caution">
    <text evidence="3">The sequence shown here is derived from an EMBL/GenBank/DDBJ whole genome shotgun (WGS) entry which is preliminary data.</text>
</comment>
<evidence type="ECO:0000313" key="4">
    <source>
        <dbReference type="Proteomes" id="UP000319825"/>
    </source>
</evidence>
<dbReference type="GO" id="GO:0016788">
    <property type="term" value="F:hydrolase activity, acting on ester bonds"/>
    <property type="evidence" value="ECO:0007669"/>
    <property type="project" value="TreeGrafter"/>
</dbReference>
<organism evidence="3 4">
    <name type="scientific">Micromonospora olivasterospora</name>
    <dbReference type="NCBI Taxonomy" id="1880"/>
    <lineage>
        <taxon>Bacteria</taxon>
        <taxon>Bacillati</taxon>
        <taxon>Actinomycetota</taxon>
        <taxon>Actinomycetes</taxon>
        <taxon>Micromonosporales</taxon>
        <taxon>Micromonosporaceae</taxon>
        <taxon>Micromonospora</taxon>
    </lineage>
</organism>
<protein>
    <recommendedName>
        <fullName evidence="5">Esterase</fullName>
    </recommendedName>
</protein>
<evidence type="ECO:0008006" key="5">
    <source>
        <dbReference type="Google" id="ProtNLM"/>
    </source>
</evidence>
<dbReference type="Pfam" id="PF00756">
    <property type="entry name" value="Esterase"/>
    <property type="match status" value="1"/>
</dbReference>
<dbReference type="AlphaFoldDB" id="A0A562IAL7"/>
<dbReference type="PANTHER" id="PTHR40841:SF2">
    <property type="entry name" value="SIDEROPHORE-DEGRADING ESTERASE (EUROFUNG)"/>
    <property type="match status" value="1"/>
</dbReference>
<name>A0A562IAL7_MICOL</name>
<dbReference type="OrthoDB" id="5523653at2"/>
<evidence type="ECO:0000256" key="1">
    <source>
        <dbReference type="ARBA" id="ARBA00005622"/>
    </source>
</evidence>
<gene>
    <name evidence="3" type="ORF">JD77_02717</name>
</gene>
<dbReference type="InterPro" id="IPR000801">
    <property type="entry name" value="Esterase-like"/>
</dbReference>
<proteinExistence type="inferred from homology"/>
<keyword evidence="2" id="KW-0378">Hydrolase</keyword>
<evidence type="ECO:0000313" key="3">
    <source>
        <dbReference type="EMBL" id="TWH67733.1"/>
    </source>
</evidence>
<dbReference type="SUPFAM" id="SSF53474">
    <property type="entry name" value="alpha/beta-Hydrolases"/>
    <property type="match status" value="1"/>
</dbReference>
<dbReference type="EMBL" id="VLKE01000001">
    <property type="protein sequence ID" value="TWH67733.1"/>
    <property type="molecule type" value="Genomic_DNA"/>
</dbReference>
<reference evidence="3 4" key="1">
    <citation type="submission" date="2019-07" db="EMBL/GenBank/DDBJ databases">
        <title>R&amp;d 2014.</title>
        <authorList>
            <person name="Klenk H.-P."/>
        </authorList>
    </citation>
    <scope>NUCLEOTIDE SEQUENCE [LARGE SCALE GENOMIC DNA]</scope>
    <source>
        <strain evidence="3 4">DSM 43868</strain>
    </source>
</reference>
<dbReference type="Gene3D" id="3.40.50.1820">
    <property type="entry name" value="alpha/beta hydrolase"/>
    <property type="match status" value="1"/>
</dbReference>
<evidence type="ECO:0000256" key="2">
    <source>
        <dbReference type="ARBA" id="ARBA00022801"/>
    </source>
</evidence>
<keyword evidence="4" id="KW-1185">Reference proteome</keyword>
<accession>A0A562IAL7</accession>
<dbReference type="PANTHER" id="PTHR40841">
    <property type="entry name" value="SIDEROPHORE TRIACETYLFUSARININE C ESTERASE"/>
    <property type="match status" value="1"/>
</dbReference>
<dbReference type="Proteomes" id="UP000319825">
    <property type="component" value="Unassembled WGS sequence"/>
</dbReference>
<sequence>MSAMWQGCLADTDYFETRSSGGHDYGVWVTTPPGYDPATTRAPVVYVLDGNWAVGMTAPLIVTQRDPMQRIQPYIQVSVGYAGEKARHWERLRNRDLVPPGEPIAKEFVDAVEMALQMGAMTREEADAYLAELRASRADAFLSFLTAELHPRIEHDYGTAMSGHGLFGYSYGGLFSLYAWLTGNTLFESIGAGSPGVASEDSQVFAQLEKMGDNLPTAKLHLTVNDRELLGDLAVYQTLAKNTATVLHRLTARGGAVTSAVLRETHVTGLQASFLSYLRTCRAL</sequence>
<dbReference type="InterPro" id="IPR029058">
    <property type="entry name" value="AB_hydrolase_fold"/>
</dbReference>
<dbReference type="InterPro" id="IPR052558">
    <property type="entry name" value="Siderophore_Hydrolase_D"/>
</dbReference>